<feature type="compositionally biased region" description="Basic residues" evidence="1">
    <location>
        <begin position="61"/>
        <end position="73"/>
    </location>
</feature>
<protein>
    <submittedName>
        <fullName evidence="2">Uncharacterized protein</fullName>
    </submittedName>
</protein>
<feature type="compositionally biased region" description="Polar residues" evidence="1">
    <location>
        <begin position="1"/>
        <end position="11"/>
    </location>
</feature>
<feature type="region of interest" description="Disordered" evidence="1">
    <location>
        <begin position="1"/>
        <end position="187"/>
    </location>
</feature>
<name>A0A6A6T4A0_9PLEO</name>
<feature type="compositionally biased region" description="Basic and acidic residues" evidence="1">
    <location>
        <begin position="35"/>
        <end position="47"/>
    </location>
</feature>
<proteinExistence type="predicted"/>
<evidence type="ECO:0000313" key="2">
    <source>
        <dbReference type="EMBL" id="KAF2654127.1"/>
    </source>
</evidence>
<evidence type="ECO:0000313" key="3">
    <source>
        <dbReference type="Proteomes" id="UP000799324"/>
    </source>
</evidence>
<feature type="compositionally biased region" description="Polar residues" evidence="1">
    <location>
        <begin position="124"/>
        <end position="151"/>
    </location>
</feature>
<reference evidence="2" key="1">
    <citation type="journal article" date="2020" name="Stud. Mycol.">
        <title>101 Dothideomycetes genomes: a test case for predicting lifestyles and emergence of pathogens.</title>
        <authorList>
            <person name="Haridas S."/>
            <person name="Albert R."/>
            <person name="Binder M."/>
            <person name="Bloem J."/>
            <person name="Labutti K."/>
            <person name="Salamov A."/>
            <person name="Andreopoulos B."/>
            <person name="Baker S."/>
            <person name="Barry K."/>
            <person name="Bills G."/>
            <person name="Bluhm B."/>
            <person name="Cannon C."/>
            <person name="Castanera R."/>
            <person name="Culley D."/>
            <person name="Daum C."/>
            <person name="Ezra D."/>
            <person name="Gonzalez J."/>
            <person name="Henrissat B."/>
            <person name="Kuo A."/>
            <person name="Liang C."/>
            <person name="Lipzen A."/>
            <person name="Lutzoni F."/>
            <person name="Magnuson J."/>
            <person name="Mondo S."/>
            <person name="Nolan M."/>
            <person name="Ohm R."/>
            <person name="Pangilinan J."/>
            <person name="Park H.-J."/>
            <person name="Ramirez L."/>
            <person name="Alfaro M."/>
            <person name="Sun H."/>
            <person name="Tritt A."/>
            <person name="Yoshinaga Y."/>
            <person name="Zwiers L.-H."/>
            <person name="Turgeon B."/>
            <person name="Goodwin S."/>
            <person name="Spatafora J."/>
            <person name="Crous P."/>
            <person name="Grigoriev I."/>
        </authorList>
    </citation>
    <scope>NUCLEOTIDE SEQUENCE</scope>
    <source>
        <strain evidence="2">CBS 122681</strain>
    </source>
</reference>
<gene>
    <name evidence="2" type="ORF">K491DRAFT_679933</name>
</gene>
<dbReference type="Proteomes" id="UP000799324">
    <property type="component" value="Unassembled WGS sequence"/>
</dbReference>
<feature type="compositionally biased region" description="Polar residues" evidence="1">
    <location>
        <begin position="76"/>
        <end position="114"/>
    </location>
</feature>
<dbReference type="AlphaFoldDB" id="A0A6A6T4A0"/>
<organism evidence="2 3">
    <name type="scientific">Lophiostoma macrostomum CBS 122681</name>
    <dbReference type="NCBI Taxonomy" id="1314788"/>
    <lineage>
        <taxon>Eukaryota</taxon>
        <taxon>Fungi</taxon>
        <taxon>Dikarya</taxon>
        <taxon>Ascomycota</taxon>
        <taxon>Pezizomycotina</taxon>
        <taxon>Dothideomycetes</taxon>
        <taxon>Pleosporomycetidae</taxon>
        <taxon>Pleosporales</taxon>
        <taxon>Lophiostomataceae</taxon>
        <taxon>Lophiostoma</taxon>
    </lineage>
</organism>
<evidence type="ECO:0000256" key="1">
    <source>
        <dbReference type="SAM" id="MobiDB-lite"/>
    </source>
</evidence>
<accession>A0A6A6T4A0</accession>
<keyword evidence="3" id="KW-1185">Reference proteome</keyword>
<sequence>MTNPKQGSGADSGQPFEIYTDPPPSDTPTPSVQPHKHDTRSVTKARIENNPLNNIPSPTRLRPKRTTRGKKAKTALQDQGAGTPSIPSAIESSNSKSKGKLTSSMTTRTQSKVAGQSLERDPLTSLQTTGETVQSEVKDLTTQLRKTSLLSNPPKVPGEESSSSGDGDGDGGDKLPDSDQENSDPAKENLHRLILQLSQKLPSENKTLGNIEQSDIVELQNQVDKWKREHNFAAVYVLEKMLKVIKTSQKLIESMNEYEKIVHAMGLEWEDSDM</sequence>
<dbReference type="EMBL" id="MU004369">
    <property type="protein sequence ID" value="KAF2654127.1"/>
    <property type="molecule type" value="Genomic_DNA"/>
</dbReference>